<dbReference type="STRING" id="983506.L8WNY4"/>
<gene>
    <name evidence="2" type="ORF">AG1IA_06287</name>
</gene>
<name>L8WNY4_THACA</name>
<accession>L8WNY4</accession>
<reference evidence="2 3" key="1">
    <citation type="journal article" date="2013" name="Nat. Commun.">
        <title>The evolution and pathogenic mechanisms of the rice sheath blight pathogen.</title>
        <authorList>
            <person name="Zheng A."/>
            <person name="Lin R."/>
            <person name="Xu L."/>
            <person name="Qin P."/>
            <person name="Tang C."/>
            <person name="Ai P."/>
            <person name="Zhang D."/>
            <person name="Liu Y."/>
            <person name="Sun Z."/>
            <person name="Feng H."/>
            <person name="Wang Y."/>
            <person name="Chen Y."/>
            <person name="Liang X."/>
            <person name="Fu R."/>
            <person name="Li Q."/>
            <person name="Zhang J."/>
            <person name="Yu X."/>
            <person name="Xie Z."/>
            <person name="Ding L."/>
            <person name="Guan P."/>
            <person name="Tang J."/>
            <person name="Liang Y."/>
            <person name="Wang S."/>
            <person name="Deng Q."/>
            <person name="Li S."/>
            <person name="Zhu J."/>
            <person name="Wang L."/>
            <person name="Liu H."/>
            <person name="Li P."/>
        </authorList>
    </citation>
    <scope>NUCLEOTIDE SEQUENCE [LARGE SCALE GENOMIC DNA]</scope>
    <source>
        <strain evidence="3">AG-1 IA</strain>
    </source>
</reference>
<feature type="region of interest" description="Disordered" evidence="1">
    <location>
        <begin position="20"/>
        <end position="44"/>
    </location>
</feature>
<dbReference type="OrthoDB" id="6718656at2759"/>
<keyword evidence="3" id="KW-1185">Reference proteome</keyword>
<organism evidence="2 3">
    <name type="scientific">Thanatephorus cucumeris (strain AG1-IA)</name>
    <name type="common">Rice sheath blight fungus</name>
    <name type="synonym">Rhizoctonia solani</name>
    <dbReference type="NCBI Taxonomy" id="983506"/>
    <lineage>
        <taxon>Eukaryota</taxon>
        <taxon>Fungi</taxon>
        <taxon>Dikarya</taxon>
        <taxon>Basidiomycota</taxon>
        <taxon>Agaricomycotina</taxon>
        <taxon>Agaricomycetes</taxon>
        <taxon>Cantharellales</taxon>
        <taxon>Ceratobasidiaceae</taxon>
        <taxon>Rhizoctonia</taxon>
        <taxon>Rhizoctonia solani AG-1</taxon>
    </lineage>
</organism>
<feature type="compositionally biased region" description="Polar residues" evidence="1">
    <location>
        <begin position="276"/>
        <end position="286"/>
    </location>
</feature>
<protein>
    <submittedName>
        <fullName evidence="2">Uncharacterized protein</fullName>
    </submittedName>
</protein>
<sequence length="608" mass="67901">MGTRYRLGWEKWLRDEEARDKAWKAEQAQASSQAQPASSVSSEHAPLPTLTIDLAELYAPPPKGTSITEACDALRVEIGKLRTRRHGLFDEFVRQQADSGTSGRMAEYRRLISAAAGGVPTQEVDSVVPMLLESNTRLSQASESEFKYWSGKRNVIVLIEGPNMPCMMRDLLYPSPHTPQAVNNSARYPHIRVLLNKLLNPAEDRTHFIRYGPTPPAMGHSRNIVNSSASHCGAAFPTLPSSWPIRHHSVNMPIDWQERRLPDIGAPMAVIAKRSSSNRAIATSKPQQHRDMVLTSSTRMATSPGLASPQLSDAGSTKSTRSNRSTRSIGSTGSTRSVRIAEDKGPIGPGQYTAGAEEAGPKKVLKPSSDASSFGVNDSVPAAGAAIQGILVDLLTSIKRFKCPKDLDFTLEHEDVLMIDYTPKNESFVDQVKLLNRLRIALLRAPTHQNDELIDMHEKVTMSVNRAILKMLHQQLTCYLDFIGSLFVCYIESFTYPSRLDFCLDVSDPWHLPQSQSNMPFIIQFDRMYVIRMRLTVFAKHDDGQFTERLAQMERRVTQVIDDMMSYQAELRERVSEHGHSSMSRRRSNGRRGHEPPPPYSATPSRRG</sequence>
<evidence type="ECO:0000313" key="2">
    <source>
        <dbReference type="EMBL" id="ELU39695.1"/>
    </source>
</evidence>
<dbReference type="HOGENOM" id="CLU_449170_0_0_1"/>
<evidence type="ECO:0000313" key="3">
    <source>
        <dbReference type="Proteomes" id="UP000011668"/>
    </source>
</evidence>
<dbReference type="Proteomes" id="UP000011668">
    <property type="component" value="Unassembled WGS sequence"/>
</dbReference>
<dbReference type="AlphaFoldDB" id="L8WNY4"/>
<feature type="region of interest" description="Disordered" evidence="1">
    <location>
        <begin position="575"/>
        <end position="608"/>
    </location>
</feature>
<feature type="compositionally biased region" description="Low complexity" evidence="1">
    <location>
        <begin position="315"/>
        <end position="338"/>
    </location>
</feature>
<dbReference type="EMBL" id="AFRT01001656">
    <property type="protein sequence ID" value="ELU39695.1"/>
    <property type="molecule type" value="Genomic_DNA"/>
</dbReference>
<evidence type="ECO:0000256" key="1">
    <source>
        <dbReference type="SAM" id="MobiDB-lite"/>
    </source>
</evidence>
<feature type="compositionally biased region" description="Low complexity" evidence="1">
    <location>
        <begin position="27"/>
        <end position="42"/>
    </location>
</feature>
<feature type="region of interest" description="Disordered" evidence="1">
    <location>
        <begin position="276"/>
        <end position="366"/>
    </location>
</feature>
<comment type="caution">
    <text evidence="2">The sequence shown here is derived from an EMBL/GenBank/DDBJ whole genome shotgun (WGS) entry which is preliminary data.</text>
</comment>
<proteinExistence type="predicted"/>